<feature type="signal peptide" evidence="5">
    <location>
        <begin position="1"/>
        <end position="40"/>
    </location>
</feature>
<proteinExistence type="predicted"/>
<dbReference type="PANTHER" id="PTHR44858">
    <property type="entry name" value="TETRATRICOPEPTIDE REPEAT PROTEIN 6"/>
    <property type="match status" value="1"/>
</dbReference>
<dbReference type="SUPFAM" id="SSF48371">
    <property type="entry name" value="ARM repeat"/>
    <property type="match status" value="1"/>
</dbReference>
<sequence precursor="true">MTVAPTERPTSTRRPAGASTRPSASAFVCLLAAGMSPATALENPPDRGNPAMNEPGRQPLLATYYEQLDRDGDLDAFRAAVESRYSEGTLCRLVHANDVRARRSAVIALGLSGGWGCNASLASALADDDPIVRDQARKSLWAVWYRADSPENNDRLRSVAELIGRGLLDDARRAASDLIRYAPGFAEAYNQRAIAHFFSGRFAESADDCRRVLELNPYHVGALDGLAGSYLKLGRPDLALETYRRALKLQPHSEALRRTVESLESGPR</sequence>
<dbReference type="InterPro" id="IPR019734">
    <property type="entry name" value="TPR_rpt"/>
</dbReference>
<dbReference type="AlphaFoldDB" id="A0A518HAI0"/>
<name>A0A518HAI0_9BACT</name>
<dbReference type="InterPro" id="IPR050498">
    <property type="entry name" value="Ycf3"/>
</dbReference>
<keyword evidence="2 3" id="KW-0802">TPR repeat</keyword>
<keyword evidence="5" id="KW-0732">Signal</keyword>
<feature type="chain" id="PRO_5022100640" evidence="5">
    <location>
        <begin position="41"/>
        <end position="268"/>
    </location>
</feature>
<keyword evidence="1" id="KW-0677">Repeat</keyword>
<dbReference type="SMART" id="SM00028">
    <property type="entry name" value="TPR"/>
    <property type="match status" value="2"/>
</dbReference>
<dbReference type="Gene3D" id="1.25.40.10">
    <property type="entry name" value="Tetratricopeptide repeat domain"/>
    <property type="match status" value="1"/>
</dbReference>
<keyword evidence="7" id="KW-1185">Reference proteome</keyword>
<dbReference type="PANTHER" id="PTHR44858:SF1">
    <property type="entry name" value="UDP-N-ACETYLGLUCOSAMINE--PEPTIDE N-ACETYLGLUCOSAMINYLTRANSFERASE SPINDLY-RELATED"/>
    <property type="match status" value="1"/>
</dbReference>
<dbReference type="SUPFAM" id="SSF48452">
    <property type="entry name" value="TPR-like"/>
    <property type="match status" value="1"/>
</dbReference>
<gene>
    <name evidence="6" type="ORF">ElP_58090</name>
</gene>
<dbReference type="EMBL" id="CP036426">
    <property type="protein sequence ID" value="QDV37862.1"/>
    <property type="molecule type" value="Genomic_DNA"/>
</dbReference>
<dbReference type="Pfam" id="PF13424">
    <property type="entry name" value="TPR_12"/>
    <property type="match status" value="1"/>
</dbReference>
<evidence type="ECO:0000256" key="4">
    <source>
        <dbReference type="SAM" id="MobiDB-lite"/>
    </source>
</evidence>
<evidence type="ECO:0000256" key="2">
    <source>
        <dbReference type="ARBA" id="ARBA00022803"/>
    </source>
</evidence>
<evidence type="ECO:0000313" key="6">
    <source>
        <dbReference type="EMBL" id="QDV37862.1"/>
    </source>
</evidence>
<feature type="repeat" description="TPR" evidence="3">
    <location>
        <begin position="220"/>
        <end position="253"/>
    </location>
</feature>
<evidence type="ECO:0000256" key="1">
    <source>
        <dbReference type="ARBA" id="ARBA00022737"/>
    </source>
</evidence>
<accession>A0A518HAI0</accession>
<protein>
    <submittedName>
        <fullName evidence="6">Tetratricopeptide repeat protein</fullName>
    </submittedName>
</protein>
<dbReference type="InterPro" id="IPR011990">
    <property type="entry name" value="TPR-like_helical_dom_sf"/>
</dbReference>
<evidence type="ECO:0000313" key="7">
    <source>
        <dbReference type="Proteomes" id="UP000317835"/>
    </source>
</evidence>
<evidence type="ECO:0000256" key="3">
    <source>
        <dbReference type="PROSITE-ProRule" id="PRU00339"/>
    </source>
</evidence>
<dbReference type="PROSITE" id="PS50005">
    <property type="entry name" value="TPR"/>
    <property type="match status" value="2"/>
</dbReference>
<feature type="region of interest" description="Disordered" evidence="4">
    <location>
        <begin position="1"/>
        <end position="22"/>
    </location>
</feature>
<reference evidence="6 7" key="1">
    <citation type="submission" date="2019-02" db="EMBL/GenBank/DDBJ databases">
        <title>Deep-cultivation of Planctomycetes and their phenomic and genomic characterization uncovers novel biology.</title>
        <authorList>
            <person name="Wiegand S."/>
            <person name="Jogler M."/>
            <person name="Boedeker C."/>
            <person name="Pinto D."/>
            <person name="Vollmers J."/>
            <person name="Rivas-Marin E."/>
            <person name="Kohn T."/>
            <person name="Peeters S.H."/>
            <person name="Heuer A."/>
            <person name="Rast P."/>
            <person name="Oberbeckmann S."/>
            <person name="Bunk B."/>
            <person name="Jeske O."/>
            <person name="Meyerdierks A."/>
            <person name="Storesund J.E."/>
            <person name="Kallscheuer N."/>
            <person name="Luecker S."/>
            <person name="Lage O.M."/>
            <person name="Pohl T."/>
            <person name="Merkel B.J."/>
            <person name="Hornburger P."/>
            <person name="Mueller R.-W."/>
            <person name="Bruemmer F."/>
            <person name="Labrenz M."/>
            <person name="Spormann A.M."/>
            <person name="Op den Camp H."/>
            <person name="Overmann J."/>
            <person name="Amann R."/>
            <person name="Jetten M.S.M."/>
            <person name="Mascher T."/>
            <person name="Medema M.H."/>
            <person name="Devos D.P."/>
            <person name="Kaster A.-K."/>
            <person name="Ovreas L."/>
            <person name="Rohde M."/>
            <person name="Galperin M.Y."/>
            <person name="Jogler C."/>
        </authorList>
    </citation>
    <scope>NUCLEOTIDE SEQUENCE [LARGE SCALE GENOMIC DNA]</scope>
    <source>
        <strain evidence="6 7">ElP</strain>
    </source>
</reference>
<dbReference type="KEGG" id="tpla:ElP_58090"/>
<feature type="repeat" description="TPR" evidence="3">
    <location>
        <begin position="186"/>
        <end position="219"/>
    </location>
</feature>
<dbReference type="InterPro" id="IPR016024">
    <property type="entry name" value="ARM-type_fold"/>
</dbReference>
<evidence type="ECO:0000256" key="5">
    <source>
        <dbReference type="SAM" id="SignalP"/>
    </source>
</evidence>
<dbReference type="RefSeq" id="WP_261344391.1">
    <property type="nucleotide sequence ID" value="NZ_CP036426.1"/>
</dbReference>
<dbReference type="Proteomes" id="UP000317835">
    <property type="component" value="Chromosome"/>
</dbReference>
<organism evidence="6 7">
    <name type="scientific">Tautonia plasticadhaerens</name>
    <dbReference type="NCBI Taxonomy" id="2527974"/>
    <lineage>
        <taxon>Bacteria</taxon>
        <taxon>Pseudomonadati</taxon>
        <taxon>Planctomycetota</taxon>
        <taxon>Planctomycetia</taxon>
        <taxon>Isosphaerales</taxon>
        <taxon>Isosphaeraceae</taxon>
        <taxon>Tautonia</taxon>
    </lineage>
</organism>